<feature type="transmembrane region" description="Helical" evidence="7">
    <location>
        <begin position="522"/>
        <end position="543"/>
    </location>
</feature>
<dbReference type="RefSeq" id="WP_121257615.1">
    <property type="nucleotide sequence ID" value="NZ_RBIL01000002.1"/>
</dbReference>
<evidence type="ECO:0000313" key="11">
    <source>
        <dbReference type="Proteomes" id="UP000278962"/>
    </source>
</evidence>
<evidence type="ECO:0000256" key="4">
    <source>
        <dbReference type="ARBA" id="ARBA00022692"/>
    </source>
</evidence>
<feature type="transmembrane region" description="Helical" evidence="7">
    <location>
        <begin position="194"/>
        <end position="215"/>
    </location>
</feature>
<dbReference type="Gene3D" id="1.20.1640.10">
    <property type="entry name" value="Multidrug efflux transporter AcrB transmembrane domain"/>
    <property type="match status" value="2"/>
</dbReference>
<evidence type="ECO:0000256" key="6">
    <source>
        <dbReference type="ARBA" id="ARBA00023136"/>
    </source>
</evidence>
<proteinExistence type="inferred from homology"/>
<comment type="similarity">
    <text evidence="2">Belongs to the resistance-nodulation-cell division (RND) (TC 2.A.6) family. MmpL subfamily.</text>
</comment>
<feature type="transmembrane region" description="Helical" evidence="7">
    <location>
        <begin position="498"/>
        <end position="515"/>
    </location>
</feature>
<dbReference type="AlphaFoldDB" id="A0A660L2V0"/>
<feature type="transmembrane region" description="Helical" evidence="7">
    <location>
        <begin position="301"/>
        <end position="323"/>
    </location>
</feature>
<feature type="transmembrane region" description="Helical" evidence="7">
    <location>
        <begin position="549"/>
        <end position="573"/>
    </location>
</feature>
<dbReference type="SUPFAM" id="SSF82866">
    <property type="entry name" value="Multidrug efflux transporter AcrB transmembrane domain"/>
    <property type="match status" value="2"/>
</dbReference>
<gene>
    <name evidence="10" type="ORF">C8N24_6299</name>
</gene>
<evidence type="ECO:0000256" key="5">
    <source>
        <dbReference type="ARBA" id="ARBA00022989"/>
    </source>
</evidence>
<organism evidence="10 11">
    <name type="scientific">Solirubrobacter pauli</name>
    <dbReference type="NCBI Taxonomy" id="166793"/>
    <lineage>
        <taxon>Bacteria</taxon>
        <taxon>Bacillati</taxon>
        <taxon>Actinomycetota</taxon>
        <taxon>Thermoleophilia</taxon>
        <taxon>Solirubrobacterales</taxon>
        <taxon>Solirubrobacteraceae</taxon>
        <taxon>Solirubrobacter</taxon>
    </lineage>
</organism>
<name>A0A660L2V0_9ACTN</name>
<evidence type="ECO:0000313" key="10">
    <source>
        <dbReference type="EMBL" id="RKQ88257.1"/>
    </source>
</evidence>
<dbReference type="Pfam" id="PF03176">
    <property type="entry name" value="MMPL"/>
    <property type="match status" value="2"/>
</dbReference>
<feature type="transmembrane region" description="Helical" evidence="7">
    <location>
        <begin position="170"/>
        <end position="187"/>
    </location>
</feature>
<evidence type="ECO:0000256" key="8">
    <source>
        <dbReference type="SAM" id="SignalP"/>
    </source>
</evidence>
<dbReference type="PANTHER" id="PTHR33406:SF6">
    <property type="entry name" value="MEMBRANE PROTEIN YDGH-RELATED"/>
    <property type="match status" value="1"/>
</dbReference>
<dbReference type="Proteomes" id="UP000278962">
    <property type="component" value="Unassembled WGS sequence"/>
</dbReference>
<feature type="chain" id="PRO_5025067585" evidence="8">
    <location>
        <begin position="29"/>
        <end position="654"/>
    </location>
</feature>
<evidence type="ECO:0000256" key="2">
    <source>
        <dbReference type="ARBA" id="ARBA00010157"/>
    </source>
</evidence>
<evidence type="ECO:0000259" key="9">
    <source>
        <dbReference type="PROSITE" id="PS50156"/>
    </source>
</evidence>
<feature type="transmembrane region" description="Helical" evidence="7">
    <location>
        <begin position="227"/>
        <end position="247"/>
    </location>
</feature>
<keyword evidence="11" id="KW-1185">Reference proteome</keyword>
<feature type="signal peptide" evidence="8">
    <location>
        <begin position="1"/>
        <end position="28"/>
    </location>
</feature>
<dbReference type="OrthoDB" id="2365435at2"/>
<evidence type="ECO:0000256" key="3">
    <source>
        <dbReference type="ARBA" id="ARBA00022475"/>
    </source>
</evidence>
<sequence length="654" mass="69856">MKKWVVIAAWLIAAAIAFPFQSKLQALASDESDAFKDRGAESTRVQETFAARFEDGNETTAVVVYPRADAQRFAADAEQLCTRIPDLVRIVDYPCPNLPPERAPPPSDLKPLSQDGTTLLATIITSDDATESVNRDVATIRSIVPKDAFVTGEAGFAADQAAALEGIDETLLIVTLVLLLVLLLLIYRSPVIALVPLLVVGIAYIVAAGIAYYGAKQGRYQATGQATAILIVLMFGVGTDYCLLLIARYREELANGTADAMGIALRRTAPAIVSAGGIVVAVMLVLGVADYNATRWMGPVLAIGTAVSVLAGVTLLPAILAALPTKAFLHKKPIGSVWPRIGALVRRRPAMLATAVVALLVVGALGTLRDQGTLDFREQFRETPDSVVGLRLMQEKFPPGQAGPVDVLAPKSITEDNANGPKLHEGRVLALDFAGESVDQELVLMRLTLKTDPFAEAAHEDVERLRRNLHAIAPTGLVGGPTAEALDSQTALNRDARLIIPLALGLVFLIVAILLRSVVAPIYAVLTVILSYMFALGVSSLVFDKSDPAMPLFTFIFLVALGVDYNVFLLTRIKEARKTRSHEDAVIYGLERTGGVITSAGLILAGTFAVLLATELESLFQVGFTVALGLLVDTFLIRIFLVPSIALLLRSKAL</sequence>
<keyword evidence="3" id="KW-1003">Cell membrane</keyword>
<reference evidence="10 11" key="1">
    <citation type="submission" date="2018-10" db="EMBL/GenBank/DDBJ databases">
        <title>Genomic Encyclopedia of Archaeal and Bacterial Type Strains, Phase II (KMG-II): from individual species to whole genera.</title>
        <authorList>
            <person name="Goeker M."/>
        </authorList>
    </citation>
    <scope>NUCLEOTIDE SEQUENCE [LARGE SCALE GENOMIC DNA]</scope>
    <source>
        <strain evidence="10 11">DSM 14954</strain>
    </source>
</reference>
<evidence type="ECO:0000256" key="1">
    <source>
        <dbReference type="ARBA" id="ARBA00004651"/>
    </source>
</evidence>
<protein>
    <submittedName>
        <fullName evidence="10">RND superfamily putative drug exporter</fullName>
    </submittedName>
</protein>
<feature type="transmembrane region" description="Helical" evidence="7">
    <location>
        <begin position="350"/>
        <end position="368"/>
    </location>
</feature>
<accession>A0A660L2V0</accession>
<comment type="subcellular location">
    <subcellularLocation>
        <location evidence="1">Cell membrane</location>
        <topology evidence="1">Multi-pass membrane protein</topology>
    </subcellularLocation>
</comment>
<evidence type="ECO:0000256" key="7">
    <source>
        <dbReference type="SAM" id="Phobius"/>
    </source>
</evidence>
<dbReference type="EMBL" id="RBIL01000002">
    <property type="protein sequence ID" value="RKQ88257.1"/>
    <property type="molecule type" value="Genomic_DNA"/>
</dbReference>
<dbReference type="InterPro" id="IPR050545">
    <property type="entry name" value="Mycobact_MmpL"/>
</dbReference>
<feature type="transmembrane region" description="Helical" evidence="7">
    <location>
        <begin position="626"/>
        <end position="649"/>
    </location>
</feature>
<dbReference type="GO" id="GO:0005886">
    <property type="term" value="C:plasma membrane"/>
    <property type="evidence" value="ECO:0007669"/>
    <property type="project" value="UniProtKB-SubCell"/>
</dbReference>
<keyword evidence="6 7" id="KW-0472">Membrane</keyword>
<dbReference type="InterPro" id="IPR004869">
    <property type="entry name" value="MMPL_dom"/>
</dbReference>
<keyword evidence="8" id="KW-0732">Signal</keyword>
<dbReference type="PROSITE" id="PS50156">
    <property type="entry name" value="SSD"/>
    <property type="match status" value="1"/>
</dbReference>
<comment type="caution">
    <text evidence="10">The sequence shown here is derived from an EMBL/GenBank/DDBJ whole genome shotgun (WGS) entry which is preliminary data.</text>
</comment>
<feature type="transmembrane region" description="Helical" evidence="7">
    <location>
        <begin position="594"/>
        <end position="614"/>
    </location>
</feature>
<dbReference type="PANTHER" id="PTHR33406">
    <property type="entry name" value="MEMBRANE PROTEIN MJ1562-RELATED"/>
    <property type="match status" value="1"/>
</dbReference>
<feature type="domain" description="SSD" evidence="9">
    <location>
        <begin position="522"/>
        <end position="647"/>
    </location>
</feature>
<keyword evidence="4 7" id="KW-0812">Transmembrane</keyword>
<keyword evidence="5 7" id="KW-1133">Transmembrane helix</keyword>
<feature type="transmembrane region" description="Helical" evidence="7">
    <location>
        <begin position="268"/>
        <end position="289"/>
    </location>
</feature>
<dbReference type="InterPro" id="IPR000731">
    <property type="entry name" value="SSD"/>
</dbReference>